<organism evidence="1">
    <name type="scientific">Sylvanvirus sp</name>
    <dbReference type="NCBI Taxonomy" id="2487774"/>
    <lineage>
        <taxon>Viruses</taxon>
    </lineage>
</organism>
<gene>
    <name evidence="1" type="ORF">Sylvanvirus18_19</name>
</gene>
<proteinExistence type="predicted"/>
<protein>
    <submittedName>
        <fullName evidence="1">Uncharacterized protein</fullName>
    </submittedName>
</protein>
<dbReference type="EMBL" id="MK072524">
    <property type="protein sequence ID" value="AYV87016.1"/>
    <property type="molecule type" value="Genomic_DNA"/>
</dbReference>
<accession>A0A3G5AIL7</accession>
<sequence length="104" mass="11055">MSNPSMPVSLPSSSLAHQLLTSLSQNPQLRQAVTQAAHAGVQSGLEALSESPEGLAAAKILGNQHVQNIAKQAASDPRLRQAMLEAVHRAASRTTKQTTRAFYQ</sequence>
<name>A0A3G5AIL7_9VIRU</name>
<reference evidence="1" key="1">
    <citation type="submission" date="2018-10" db="EMBL/GenBank/DDBJ databases">
        <title>Hidden diversity of soil giant viruses.</title>
        <authorList>
            <person name="Schulz F."/>
            <person name="Alteio L."/>
            <person name="Goudeau D."/>
            <person name="Ryan E.M."/>
            <person name="Malmstrom R.R."/>
            <person name="Blanchard J."/>
            <person name="Woyke T."/>
        </authorList>
    </citation>
    <scope>NUCLEOTIDE SEQUENCE</scope>
    <source>
        <strain evidence="1">SYV1</strain>
    </source>
</reference>
<evidence type="ECO:0000313" key="1">
    <source>
        <dbReference type="EMBL" id="AYV87016.1"/>
    </source>
</evidence>